<dbReference type="Proteomes" id="UP000297890">
    <property type="component" value="Unassembled WGS sequence"/>
</dbReference>
<sequence length="374" mass="41249">MEVVDLVQGSPEWHEFRAVHRPASETPIVIGVSPHMSRLELLKMRAAGIPDSEGTGNELLFERGHRAEELGRRIAERLIGEELYRVTGKSGVYSASFDGLTMLHDIHFEHKLMNRELAACSKQADLPIHIRAQIEHQFMVCDSERCLFMASDYDANGAPTFEPVVIWCEPDMELRSHIIAAWEQFDSDVRDYVHVEEAPAATGTAPAALPAVVVTASGGVSASNLAEFRSRAAELIEAISEELETDEDFATAEKSVKWCHGVEDRLELTKQQIIEQLSGVAEAFGIIDSISDMARDKRLRLDRLVKARKDAIRARLVADAHAKYVEYAGGAEVTGIDRPDFAGAIKGLKTLKSIHAAIDAEMARAKIAIADKKL</sequence>
<reference evidence="1 2" key="1">
    <citation type="journal article" date="2019" name="ISME J.">
        <title>Candidatus Macondimonas diazotrophica, a novel gammaproteobacterial genus dominating crude-oil-contaminated coastal sediments.</title>
        <authorList>
            <person name="Karthikeyan S."/>
            <person name="Konstantinidis K."/>
        </authorList>
    </citation>
    <scope>NUCLEOTIDE SEQUENCE [LARGE SCALE GENOMIC DNA]</scope>
    <source>
        <strain evidence="1 2">KTK01</strain>
    </source>
</reference>
<organism evidence="1 2">
    <name type="scientific">Candidatus Macondimonas diazotrophica</name>
    <dbReference type="NCBI Taxonomy" id="2305248"/>
    <lineage>
        <taxon>Bacteria</taxon>
        <taxon>Pseudomonadati</taxon>
        <taxon>Pseudomonadota</taxon>
        <taxon>Gammaproteobacteria</taxon>
        <taxon>Chromatiales</taxon>
        <taxon>Ectothiorhodospiraceae</taxon>
        <taxon>Candidatus Macondimonas</taxon>
    </lineage>
</organism>
<protein>
    <recommendedName>
        <fullName evidence="3">YqaJ viral recombinase domain-containing protein</fullName>
    </recommendedName>
</protein>
<name>A0A4Z0F764_9GAMM</name>
<dbReference type="EMBL" id="SRIO01000035">
    <property type="protein sequence ID" value="TFZ81218.1"/>
    <property type="molecule type" value="Genomic_DNA"/>
</dbReference>
<gene>
    <name evidence="1" type="ORF">E4680_13305</name>
</gene>
<comment type="caution">
    <text evidence="1">The sequence shown here is derived from an EMBL/GenBank/DDBJ whole genome shotgun (WGS) entry which is preliminary data.</text>
</comment>
<evidence type="ECO:0000313" key="1">
    <source>
        <dbReference type="EMBL" id="TFZ81218.1"/>
    </source>
</evidence>
<dbReference type="InterPro" id="IPR011604">
    <property type="entry name" value="PDDEXK-like_dom_sf"/>
</dbReference>
<dbReference type="RefSeq" id="WP_205688939.1">
    <property type="nucleotide sequence ID" value="NZ_SRIO01000035.1"/>
</dbReference>
<proteinExistence type="predicted"/>
<evidence type="ECO:0008006" key="3">
    <source>
        <dbReference type="Google" id="ProtNLM"/>
    </source>
</evidence>
<dbReference type="AlphaFoldDB" id="A0A4Z0F764"/>
<dbReference type="InterPro" id="IPR011335">
    <property type="entry name" value="Restrct_endonuc-II-like"/>
</dbReference>
<evidence type="ECO:0000313" key="2">
    <source>
        <dbReference type="Proteomes" id="UP000297890"/>
    </source>
</evidence>
<dbReference type="SUPFAM" id="SSF52980">
    <property type="entry name" value="Restriction endonuclease-like"/>
    <property type="match status" value="1"/>
</dbReference>
<keyword evidence="2" id="KW-1185">Reference proteome</keyword>
<dbReference type="Gene3D" id="3.90.320.10">
    <property type="match status" value="1"/>
</dbReference>
<feature type="non-terminal residue" evidence="1">
    <location>
        <position position="374"/>
    </location>
</feature>
<accession>A0A4Z0F764</accession>